<reference evidence="2" key="2">
    <citation type="journal article" date="2008" name="Nucleic Acids Res.">
        <title>The rice annotation project database (RAP-DB): 2008 update.</title>
        <authorList>
            <consortium name="The rice annotation project (RAP)"/>
        </authorList>
    </citation>
    <scope>GENOME REANNOTATION</scope>
    <source>
        <strain evidence="2">cv. Nipponbare</strain>
    </source>
</reference>
<organism evidence="1 2">
    <name type="scientific">Oryza sativa subsp. japonica</name>
    <name type="common">Rice</name>
    <dbReference type="NCBI Taxonomy" id="39947"/>
    <lineage>
        <taxon>Eukaryota</taxon>
        <taxon>Viridiplantae</taxon>
        <taxon>Streptophyta</taxon>
        <taxon>Embryophyta</taxon>
        <taxon>Tracheophyta</taxon>
        <taxon>Spermatophyta</taxon>
        <taxon>Magnoliopsida</taxon>
        <taxon>Liliopsida</taxon>
        <taxon>Poales</taxon>
        <taxon>Poaceae</taxon>
        <taxon>BOP clade</taxon>
        <taxon>Oryzoideae</taxon>
        <taxon>Oryzeae</taxon>
        <taxon>Oryzinae</taxon>
        <taxon>Oryza</taxon>
        <taxon>Oryza sativa</taxon>
    </lineage>
</organism>
<reference evidence="2" key="1">
    <citation type="journal article" date="2005" name="Nature">
        <title>The map-based sequence of the rice genome.</title>
        <authorList>
            <consortium name="International rice genome sequencing project (IRGSP)"/>
            <person name="Matsumoto T."/>
            <person name="Wu J."/>
            <person name="Kanamori H."/>
            <person name="Katayose Y."/>
            <person name="Fujisawa M."/>
            <person name="Namiki N."/>
            <person name="Mizuno H."/>
            <person name="Yamamoto K."/>
            <person name="Antonio B.A."/>
            <person name="Baba T."/>
            <person name="Sakata K."/>
            <person name="Nagamura Y."/>
            <person name="Aoki H."/>
            <person name="Arikawa K."/>
            <person name="Arita K."/>
            <person name="Bito T."/>
            <person name="Chiden Y."/>
            <person name="Fujitsuka N."/>
            <person name="Fukunaka R."/>
            <person name="Hamada M."/>
            <person name="Harada C."/>
            <person name="Hayashi A."/>
            <person name="Hijishita S."/>
            <person name="Honda M."/>
            <person name="Hosokawa S."/>
            <person name="Ichikawa Y."/>
            <person name="Idonuma A."/>
            <person name="Iijima M."/>
            <person name="Ikeda M."/>
            <person name="Ikeno M."/>
            <person name="Ito K."/>
            <person name="Ito S."/>
            <person name="Ito T."/>
            <person name="Ito Y."/>
            <person name="Ito Y."/>
            <person name="Iwabuchi A."/>
            <person name="Kamiya K."/>
            <person name="Karasawa W."/>
            <person name="Kurita K."/>
            <person name="Katagiri S."/>
            <person name="Kikuta A."/>
            <person name="Kobayashi H."/>
            <person name="Kobayashi N."/>
            <person name="Machita K."/>
            <person name="Maehara T."/>
            <person name="Masukawa M."/>
            <person name="Mizubayashi T."/>
            <person name="Mukai Y."/>
            <person name="Nagasaki H."/>
            <person name="Nagata Y."/>
            <person name="Naito S."/>
            <person name="Nakashima M."/>
            <person name="Nakama Y."/>
            <person name="Nakamichi Y."/>
            <person name="Nakamura M."/>
            <person name="Meguro A."/>
            <person name="Negishi M."/>
            <person name="Ohta I."/>
            <person name="Ohta T."/>
            <person name="Okamoto M."/>
            <person name="Ono N."/>
            <person name="Saji S."/>
            <person name="Sakaguchi M."/>
            <person name="Sakai K."/>
            <person name="Shibata M."/>
            <person name="Shimokawa T."/>
            <person name="Song J."/>
            <person name="Takazaki Y."/>
            <person name="Terasawa K."/>
            <person name="Tsugane M."/>
            <person name="Tsuji K."/>
            <person name="Ueda S."/>
            <person name="Waki K."/>
            <person name="Yamagata H."/>
            <person name="Yamamoto M."/>
            <person name="Yamamoto S."/>
            <person name="Yamane H."/>
            <person name="Yoshiki S."/>
            <person name="Yoshihara R."/>
            <person name="Yukawa K."/>
            <person name="Zhong H."/>
            <person name="Yano M."/>
            <person name="Yuan Q."/>
            <person name="Ouyang S."/>
            <person name="Liu J."/>
            <person name="Jones K.M."/>
            <person name="Gansberger K."/>
            <person name="Moffat K."/>
            <person name="Hill J."/>
            <person name="Bera J."/>
            <person name="Fadrosh D."/>
            <person name="Jin S."/>
            <person name="Johri S."/>
            <person name="Kim M."/>
            <person name="Overton L."/>
            <person name="Reardon M."/>
            <person name="Tsitrin T."/>
            <person name="Vuong H."/>
            <person name="Weaver B."/>
            <person name="Ciecko A."/>
            <person name="Tallon L."/>
            <person name="Jackson J."/>
            <person name="Pai G."/>
            <person name="Aken S.V."/>
            <person name="Utterback T."/>
            <person name="Reidmuller S."/>
            <person name="Feldblyum T."/>
            <person name="Hsiao J."/>
            <person name="Zismann V."/>
            <person name="Iobst S."/>
            <person name="de Vazeille A.R."/>
            <person name="Buell C.R."/>
            <person name="Ying K."/>
            <person name="Li Y."/>
            <person name="Lu T."/>
            <person name="Huang Y."/>
            <person name="Zhao Q."/>
            <person name="Feng Q."/>
            <person name="Zhang L."/>
            <person name="Zhu J."/>
            <person name="Weng Q."/>
            <person name="Mu J."/>
            <person name="Lu Y."/>
            <person name="Fan D."/>
            <person name="Liu Y."/>
            <person name="Guan J."/>
            <person name="Zhang Y."/>
            <person name="Yu S."/>
            <person name="Liu X."/>
            <person name="Zhang Y."/>
            <person name="Hong G."/>
            <person name="Han B."/>
            <person name="Choisne N."/>
            <person name="Demange N."/>
            <person name="Orjeda G."/>
            <person name="Samain S."/>
            <person name="Cattolico L."/>
            <person name="Pelletier E."/>
            <person name="Couloux A."/>
            <person name="Segurens B."/>
            <person name="Wincker P."/>
            <person name="D'Hont A."/>
            <person name="Scarpelli C."/>
            <person name="Weissenbach J."/>
            <person name="Salanoubat M."/>
            <person name="Quetier F."/>
            <person name="Yu Y."/>
            <person name="Kim H.R."/>
            <person name="Rambo T."/>
            <person name="Currie J."/>
            <person name="Collura K."/>
            <person name="Luo M."/>
            <person name="Yang T."/>
            <person name="Ammiraju J.S.S."/>
            <person name="Engler F."/>
            <person name="Soderlund C."/>
            <person name="Wing R.A."/>
            <person name="Palmer L.E."/>
            <person name="de la Bastide M."/>
            <person name="Spiegel L."/>
            <person name="Nascimento L."/>
            <person name="Zutavern T."/>
            <person name="O'Shaughnessy A."/>
            <person name="Dike S."/>
            <person name="Dedhia N."/>
            <person name="Preston R."/>
            <person name="Balija V."/>
            <person name="McCombie W.R."/>
            <person name="Chow T."/>
            <person name="Chen H."/>
            <person name="Chung M."/>
            <person name="Chen C."/>
            <person name="Shaw J."/>
            <person name="Wu H."/>
            <person name="Hsiao K."/>
            <person name="Chao Y."/>
            <person name="Chu M."/>
            <person name="Cheng C."/>
            <person name="Hour A."/>
            <person name="Lee P."/>
            <person name="Lin S."/>
            <person name="Lin Y."/>
            <person name="Liou J."/>
            <person name="Liu S."/>
            <person name="Hsing Y."/>
            <person name="Raghuvanshi S."/>
            <person name="Mohanty A."/>
            <person name="Bharti A.K."/>
            <person name="Gaur A."/>
            <person name="Gupta V."/>
            <person name="Kumar D."/>
            <person name="Ravi V."/>
            <person name="Vij S."/>
            <person name="Kapur A."/>
            <person name="Khurana P."/>
            <person name="Khurana P."/>
            <person name="Khurana J.P."/>
            <person name="Tyagi A.K."/>
            <person name="Gaikwad K."/>
            <person name="Singh A."/>
            <person name="Dalal V."/>
            <person name="Srivastava S."/>
            <person name="Dixit A."/>
            <person name="Pal A.K."/>
            <person name="Ghazi I.A."/>
            <person name="Yadav M."/>
            <person name="Pandit A."/>
            <person name="Bhargava A."/>
            <person name="Sureshbabu K."/>
            <person name="Batra K."/>
            <person name="Sharma T.R."/>
            <person name="Mohapatra T."/>
            <person name="Singh N.K."/>
            <person name="Messing J."/>
            <person name="Nelson A.B."/>
            <person name="Fuks G."/>
            <person name="Kavchok S."/>
            <person name="Keizer G."/>
            <person name="Linton E."/>
            <person name="Llaca V."/>
            <person name="Song R."/>
            <person name="Tanyolac B."/>
            <person name="Young S."/>
            <person name="Ho-Il K."/>
            <person name="Hahn J.H."/>
            <person name="Sangsakoo G."/>
            <person name="Vanavichit A."/>
            <person name="de Mattos Luiz.A.T."/>
            <person name="Zimmer P.D."/>
            <person name="Malone G."/>
            <person name="Dellagostin O."/>
            <person name="de Oliveira A.C."/>
            <person name="Bevan M."/>
            <person name="Bancroft I."/>
            <person name="Minx P."/>
            <person name="Cordum H."/>
            <person name="Wilson R."/>
            <person name="Cheng Z."/>
            <person name="Jin W."/>
            <person name="Jiang J."/>
            <person name="Leong S.A."/>
            <person name="Iwama H."/>
            <person name="Gojobori T."/>
            <person name="Itoh T."/>
            <person name="Niimura Y."/>
            <person name="Fujii Y."/>
            <person name="Habara T."/>
            <person name="Sakai H."/>
            <person name="Sato Y."/>
            <person name="Wilson G."/>
            <person name="Kumar K."/>
            <person name="McCouch S."/>
            <person name="Juretic N."/>
            <person name="Hoen D."/>
            <person name="Wright S."/>
            <person name="Bruskiewich R."/>
            <person name="Bureau T."/>
            <person name="Miyao A."/>
            <person name="Hirochika H."/>
            <person name="Nishikawa T."/>
            <person name="Kadowaki K."/>
            <person name="Sugiura M."/>
            <person name="Burr B."/>
            <person name="Sasaki T."/>
        </authorList>
    </citation>
    <scope>NUCLEOTIDE SEQUENCE [LARGE SCALE GENOMIC DNA]</scope>
    <source>
        <strain evidence="2">cv. Nipponbare</strain>
    </source>
</reference>
<evidence type="ECO:0000313" key="1">
    <source>
        <dbReference type="EMBL" id="BAD05418.1"/>
    </source>
</evidence>
<protein>
    <submittedName>
        <fullName evidence="1">Uncharacterized protein</fullName>
    </submittedName>
</protein>
<accession>Q6ZA25</accession>
<name>Q6ZA25_ORYSJ</name>
<gene>
    <name evidence="1" type="primary">P0709D11.30</name>
</gene>
<proteinExistence type="predicted"/>
<dbReference type="Proteomes" id="UP000000763">
    <property type="component" value="Chromosome 8"/>
</dbReference>
<dbReference type="AlphaFoldDB" id="Q6ZA25"/>
<dbReference type="EMBL" id="AP004675">
    <property type="protein sequence ID" value="BAD05418.1"/>
    <property type="molecule type" value="Genomic_DNA"/>
</dbReference>
<sequence>MERLLLPTGRNTEGNAPVVAQCSRINQYASRVESTKLTKDWQTSIKILSDFGI</sequence>
<evidence type="ECO:0000313" key="2">
    <source>
        <dbReference type="Proteomes" id="UP000000763"/>
    </source>
</evidence>